<dbReference type="AlphaFoldDB" id="A0A3M6EU22"/>
<accession>A0A3M6EU22</accession>
<evidence type="ECO:0000313" key="2">
    <source>
        <dbReference type="Proteomes" id="UP000269872"/>
    </source>
</evidence>
<gene>
    <name evidence="1" type="ORF">ALP05_100403</name>
</gene>
<name>A0A3M6EU22_9PSED</name>
<sequence>MMSYAPIFAVCAADAGVTALLGVSPTRLYPFDDAPEGVAKPYAVWQVITGSPENYLAGRPDVDGFTLQVDVYAATGAQARAVTDAISHAIELKAYVVRWGGESKDTETKLYRSSFDIDWLVPR</sequence>
<comment type="caution">
    <text evidence="1">The sequence shown here is derived from an EMBL/GenBank/DDBJ whole genome shotgun (WGS) entry which is preliminary data.</text>
</comment>
<dbReference type="Pfam" id="PF11367">
    <property type="entry name" value="Tail_completion_gp17"/>
    <property type="match status" value="1"/>
</dbReference>
<organism evidence="1 2">
    <name type="scientific">Pseudomonas caricapapayae</name>
    <dbReference type="NCBI Taxonomy" id="46678"/>
    <lineage>
        <taxon>Bacteria</taxon>
        <taxon>Pseudomonadati</taxon>
        <taxon>Pseudomonadota</taxon>
        <taxon>Gammaproteobacteria</taxon>
        <taxon>Pseudomonadales</taxon>
        <taxon>Pseudomonadaceae</taxon>
        <taxon>Pseudomonas</taxon>
    </lineage>
</organism>
<reference evidence="1 2" key="1">
    <citation type="submission" date="2018-08" db="EMBL/GenBank/DDBJ databases">
        <title>Recombination of ecologically and evolutionarily significant loci maintains genetic cohesion in the Pseudomonas syringae species complex.</title>
        <authorList>
            <person name="Dillon M."/>
            <person name="Thakur S."/>
            <person name="Almeida R.N.D."/>
            <person name="Weir B.S."/>
            <person name="Guttman D.S."/>
        </authorList>
    </citation>
    <scope>NUCLEOTIDE SEQUENCE [LARGE SCALE GENOMIC DNA]</scope>
    <source>
        <strain evidence="1 2">ICMP 7496</strain>
    </source>
</reference>
<dbReference type="EMBL" id="RBUY01000161">
    <property type="protein sequence ID" value="RMV71755.1"/>
    <property type="molecule type" value="Genomic_DNA"/>
</dbReference>
<dbReference type="InterPro" id="IPR021508">
    <property type="entry name" value="Gp17-like"/>
</dbReference>
<evidence type="ECO:0000313" key="1">
    <source>
        <dbReference type="EMBL" id="RMV71755.1"/>
    </source>
</evidence>
<protein>
    <submittedName>
        <fullName evidence="1">HK97 family phage protein</fullName>
    </submittedName>
</protein>
<dbReference type="Proteomes" id="UP000269872">
    <property type="component" value="Unassembled WGS sequence"/>
</dbReference>
<proteinExistence type="predicted"/>